<dbReference type="RefSeq" id="WP_051917969.1">
    <property type="nucleotide sequence ID" value="NZ_JDUO01000005.1"/>
</dbReference>
<dbReference type="STRING" id="1437603.GCA_000771525_01567"/>
<dbReference type="Proteomes" id="UP000029082">
    <property type="component" value="Unassembled WGS sequence"/>
</dbReference>
<dbReference type="OrthoDB" id="26212at2"/>
<accession>A0A087BZN5</accession>
<dbReference type="eggNOG" id="COG3311">
    <property type="taxonomic scope" value="Bacteria"/>
</dbReference>
<keyword evidence="4" id="KW-1185">Reference proteome</keyword>
<feature type="domain" description="Helix-turn-helix" evidence="2">
    <location>
        <begin position="89"/>
        <end position="137"/>
    </location>
</feature>
<dbReference type="EMBL" id="JGZE01000014">
    <property type="protein sequence ID" value="KFI76485.1"/>
    <property type="molecule type" value="Genomic_DNA"/>
</dbReference>
<dbReference type="NCBIfam" id="TIGR01764">
    <property type="entry name" value="excise"/>
    <property type="match status" value="1"/>
</dbReference>
<dbReference type="SUPFAM" id="SSF46955">
    <property type="entry name" value="Putative DNA-binding domain"/>
    <property type="match status" value="1"/>
</dbReference>
<gene>
    <name evidence="3" type="ORF">BMON_1656</name>
</gene>
<proteinExistence type="predicted"/>
<evidence type="ECO:0000259" key="2">
    <source>
        <dbReference type="Pfam" id="PF12728"/>
    </source>
</evidence>
<reference evidence="3 4" key="1">
    <citation type="submission" date="2014-03" db="EMBL/GenBank/DDBJ databases">
        <title>Genomics of Bifidobacteria.</title>
        <authorList>
            <person name="Ventura M."/>
            <person name="Milani C."/>
            <person name="Lugli G.A."/>
        </authorList>
    </citation>
    <scope>NUCLEOTIDE SEQUENCE [LARGE SCALE GENOMIC DNA]</scope>
    <source>
        <strain evidence="3 4">DSM 21395</strain>
    </source>
</reference>
<dbReference type="InterPro" id="IPR009061">
    <property type="entry name" value="DNA-bd_dom_put_sf"/>
</dbReference>
<dbReference type="Pfam" id="PF12728">
    <property type="entry name" value="HTH_17"/>
    <property type="match status" value="1"/>
</dbReference>
<comment type="caution">
    <text evidence="3">The sequence shown here is derived from an EMBL/GenBank/DDBJ whole genome shotgun (WGS) entry which is preliminary data.</text>
</comment>
<sequence length="176" mass="19998">MDGTLTRDMTSHGSEETTVMPPQHAEEDFDDLHDFLSHHDNDSLDTPCLQDGEGKKIPVPKEIFDVLIQVSEAMRQGKAVSVVPVSMTLTTSQAADMLGVSRQTLVRLLEKGRIPFERPSRHRKVRLTDLLAYKRQRQVEKHHALDEMTRMAVEDDLYEDTSADYEQVLPSVRKGE</sequence>
<feature type="region of interest" description="Disordered" evidence="1">
    <location>
        <begin position="1"/>
        <end position="22"/>
    </location>
</feature>
<dbReference type="InterPro" id="IPR041657">
    <property type="entry name" value="HTH_17"/>
</dbReference>
<evidence type="ECO:0000313" key="3">
    <source>
        <dbReference type="EMBL" id="KFI76485.1"/>
    </source>
</evidence>
<dbReference type="GO" id="GO:0003677">
    <property type="term" value="F:DNA binding"/>
    <property type="evidence" value="ECO:0007669"/>
    <property type="project" value="InterPro"/>
</dbReference>
<dbReference type="Gene3D" id="1.10.1660.10">
    <property type="match status" value="1"/>
</dbReference>
<evidence type="ECO:0000313" key="4">
    <source>
        <dbReference type="Proteomes" id="UP000029082"/>
    </source>
</evidence>
<name>A0A087BZN5_9BIFI</name>
<organism evidence="3 4">
    <name type="scientific">Bifidobacterium mongoliense DSM 21395</name>
    <dbReference type="NCBI Taxonomy" id="1437603"/>
    <lineage>
        <taxon>Bacteria</taxon>
        <taxon>Bacillati</taxon>
        <taxon>Actinomycetota</taxon>
        <taxon>Actinomycetes</taxon>
        <taxon>Bifidobacteriales</taxon>
        <taxon>Bifidobacteriaceae</taxon>
        <taxon>Bifidobacterium</taxon>
    </lineage>
</organism>
<dbReference type="GeneID" id="93094599"/>
<dbReference type="AlphaFoldDB" id="A0A087BZN5"/>
<evidence type="ECO:0000256" key="1">
    <source>
        <dbReference type="SAM" id="MobiDB-lite"/>
    </source>
</evidence>
<dbReference type="InterPro" id="IPR010093">
    <property type="entry name" value="SinI_DNA-bd"/>
</dbReference>
<protein>
    <submittedName>
        <fullName evidence="3">Excisionase family DNA binding domain-containing protein</fullName>
    </submittedName>
</protein>